<dbReference type="STRING" id="36844.SAMN04488501_12717"/>
<dbReference type="Proteomes" id="UP000037043">
    <property type="component" value="Unassembled WGS sequence"/>
</dbReference>
<protein>
    <submittedName>
        <fullName evidence="1">Uncharacterized protein</fullName>
    </submittedName>
</protein>
<accession>A0A0L6ZEC7</accession>
<dbReference type="EMBL" id="LHUR01000009">
    <property type="protein sequence ID" value="KOA21326.1"/>
    <property type="molecule type" value="Genomic_DNA"/>
</dbReference>
<dbReference type="AlphaFoldDB" id="A0A0L6ZEC7"/>
<sequence>MNSNIMTTNGNQLNAQVDFTFDLLYNELDAIYNYDKESGTSKILVMPEELGEPQKKAKLTDFFADSVGILNSFGINIDVNNIKSNLEKIDFFDKLDVKLAEAFLYVEKGKEATKSEYAFSIAIEKGTEEHTVEGIAFKKLSLNIWNTARKSILEKMDMLNIDEILNNHQ</sequence>
<name>A0A0L6ZEC7_9CLOT</name>
<evidence type="ECO:0000313" key="2">
    <source>
        <dbReference type="Proteomes" id="UP000037043"/>
    </source>
</evidence>
<dbReference type="RefSeq" id="WP_052219859.1">
    <property type="nucleotide sequence ID" value="NZ_LHUR01000009.1"/>
</dbReference>
<reference evidence="2" key="1">
    <citation type="submission" date="2015-08" db="EMBL/GenBank/DDBJ databases">
        <title>Genome sequence of the strict anaerobe Clostridium homopropionicum LuHBu1 (DSM 5847T).</title>
        <authorList>
            <person name="Poehlein A."/>
            <person name="Beck M."/>
            <person name="Schiel-Bengelsdorf B."/>
            <person name="Bengelsdorf F.R."/>
            <person name="Daniel R."/>
            <person name="Duerre P."/>
        </authorList>
    </citation>
    <scope>NUCLEOTIDE SEQUENCE [LARGE SCALE GENOMIC DNA]</scope>
    <source>
        <strain evidence="2">DSM 5847</strain>
    </source>
</reference>
<proteinExistence type="predicted"/>
<comment type="caution">
    <text evidence="1">The sequence shown here is derived from an EMBL/GenBank/DDBJ whole genome shotgun (WGS) entry which is preliminary data.</text>
</comment>
<evidence type="ECO:0000313" key="1">
    <source>
        <dbReference type="EMBL" id="KOA21326.1"/>
    </source>
</evidence>
<gene>
    <name evidence="1" type="ORF">CLHOM_02530</name>
</gene>
<organism evidence="1 2">
    <name type="scientific">Clostridium homopropionicum DSM 5847</name>
    <dbReference type="NCBI Taxonomy" id="1121318"/>
    <lineage>
        <taxon>Bacteria</taxon>
        <taxon>Bacillati</taxon>
        <taxon>Bacillota</taxon>
        <taxon>Clostridia</taxon>
        <taxon>Eubacteriales</taxon>
        <taxon>Clostridiaceae</taxon>
        <taxon>Clostridium</taxon>
    </lineage>
</organism>
<dbReference type="PATRIC" id="fig|1121318.3.peg.252"/>
<keyword evidence="2" id="KW-1185">Reference proteome</keyword>